<dbReference type="EMBL" id="JAKHLF010000012">
    <property type="protein sequence ID" value="MCZ3845217.1"/>
    <property type="molecule type" value="Genomic_DNA"/>
</dbReference>
<evidence type="ECO:0000313" key="4">
    <source>
        <dbReference type="EMBL" id="MCZ3845217.1"/>
    </source>
</evidence>
<reference evidence="4" key="1">
    <citation type="submission" date="2022-01" db="EMBL/GenBank/DDBJ databases">
        <title>VMRC isolate genome collection.</title>
        <authorList>
            <person name="France M."/>
            <person name="Rutt L."/>
            <person name="Humphrys M."/>
            <person name="Ravel J."/>
        </authorList>
    </citation>
    <scope>NUCLEOTIDE SEQUENCE</scope>
    <source>
        <strain evidence="4">C0127B5</strain>
    </source>
</reference>
<sequence length="805" mass="92846">MMKLTKIKIIHFGKLSNLTFSLPSKEINVFFGQNEAGKSTTVAFIKQILFGFYLRSSKSPFFEEYEPLAAVSPMGGSLFFELDGSEFELERLWAKGDKSKKGTLTVKKDGHIVPESLFFDQIQNIDGSFYADSFIFNQDTLAQIMKLTENDLVEQIYYLGAAKSTEFLNLRDKFDKEAGTLFKKLGKKPEVNQLLAKRIDELDDLSQKQAEFANYKVLENDLNKQRSEYIKSQNEYKTNNEKLIAAKELEQKLVSYKKYQVLKNSLTEVKFSEADFNSCQNLVVEKKNLLANLEEDNSQLKNLQADDFDQEQAEKLLLERNSFVDWQNQLEYKKYELDKRKKQREQLISLYPFLRNLEEVDINQLQISAKKISSPTNTTKSKIMPWIVGLAVVGTISLIINPILALFLFILTGYLGFKESKRKAVAKQREARLASFVKEYGFNPNNQELNLVIEKLNKLKEIELDISNFTIDVEKLQSKLQNYIVNLGKYLKRPLALEEVNEALNSLELTVRQRSILAANKASLVTNIETLKKKIETISKQINDLLLKAEVKSWDEYLKLREAYFANKEQENRLNALSENFKDSHEKLHEIMLDEEKWQQKKDALKKQNHQLELYLAKLNQNAAEIKVKMENFANSDEIERQKQELETTNTQLNTATSKYLAYILASRIITRALDIASGERLPKMLVASQEYFTLLTNGNYQAINFGKTIKVTNRTGKKIEIKYLSRATKEQLYFALKLAFAKQIQDDINLPILIDDSFVNFDHGRTENIIKLLEQLAQESQIIIFTARKSLANALTKHVLTFEG</sequence>
<accession>A0AAP3GXR4</accession>
<protein>
    <submittedName>
        <fullName evidence="4">AAA family ATPase</fullName>
    </submittedName>
</protein>
<feature type="domain" description="YhaN AAA" evidence="3">
    <location>
        <begin position="2"/>
        <end position="201"/>
    </location>
</feature>
<dbReference type="InterPro" id="IPR038734">
    <property type="entry name" value="YhaN_AAA"/>
</dbReference>
<evidence type="ECO:0000256" key="2">
    <source>
        <dbReference type="SAM" id="Phobius"/>
    </source>
</evidence>
<dbReference type="Pfam" id="PF13514">
    <property type="entry name" value="AAA_27"/>
    <property type="match status" value="1"/>
</dbReference>
<feature type="transmembrane region" description="Helical" evidence="2">
    <location>
        <begin position="384"/>
        <end position="417"/>
    </location>
</feature>
<dbReference type="PANTHER" id="PTHR41259:SF1">
    <property type="entry name" value="DOUBLE-STRAND BREAK REPAIR RAD50 ATPASE, PUTATIVE-RELATED"/>
    <property type="match status" value="1"/>
</dbReference>
<feature type="coiled-coil region" evidence="1">
    <location>
        <begin position="459"/>
        <end position="493"/>
    </location>
</feature>
<name>A0AAP3GXR4_9LACO</name>
<evidence type="ECO:0000256" key="1">
    <source>
        <dbReference type="SAM" id="Coils"/>
    </source>
</evidence>
<evidence type="ECO:0000259" key="3">
    <source>
        <dbReference type="Pfam" id="PF13514"/>
    </source>
</evidence>
<proteinExistence type="predicted"/>
<gene>
    <name evidence="4" type="ORF">L2422_06875</name>
</gene>
<keyword evidence="2" id="KW-0812">Transmembrane</keyword>
<dbReference type="AlphaFoldDB" id="A0AAP3GXR4"/>
<dbReference type="Gene3D" id="3.40.50.300">
    <property type="entry name" value="P-loop containing nucleotide triphosphate hydrolases"/>
    <property type="match status" value="2"/>
</dbReference>
<dbReference type="SUPFAM" id="SSF52540">
    <property type="entry name" value="P-loop containing nucleoside triphosphate hydrolases"/>
    <property type="match status" value="1"/>
</dbReference>
<comment type="caution">
    <text evidence="4">The sequence shown here is derived from an EMBL/GenBank/DDBJ whole genome shotgun (WGS) entry which is preliminary data.</text>
</comment>
<organism evidence="4 5">
    <name type="scientific">Lactobacillus mulieris</name>
    <dbReference type="NCBI Taxonomy" id="2508708"/>
    <lineage>
        <taxon>Bacteria</taxon>
        <taxon>Bacillati</taxon>
        <taxon>Bacillota</taxon>
        <taxon>Bacilli</taxon>
        <taxon>Lactobacillales</taxon>
        <taxon>Lactobacillaceae</taxon>
        <taxon>Lactobacillus</taxon>
    </lineage>
</organism>
<feature type="coiled-coil region" evidence="1">
    <location>
        <begin position="521"/>
        <end position="659"/>
    </location>
</feature>
<dbReference type="InterPro" id="IPR027417">
    <property type="entry name" value="P-loop_NTPase"/>
</dbReference>
<feature type="coiled-coil region" evidence="1">
    <location>
        <begin position="276"/>
        <end position="306"/>
    </location>
</feature>
<keyword evidence="2" id="KW-0472">Membrane</keyword>
<keyword evidence="2" id="KW-1133">Transmembrane helix</keyword>
<dbReference type="RefSeq" id="WP_006586428.1">
    <property type="nucleotide sequence ID" value="NZ_CP160090.1"/>
</dbReference>
<dbReference type="PANTHER" id="PTHR41259">
    <property type="entry name" value="DOUBLE-STRAND BREAK REPAIR RAD50 ATPASE, PUTATIVE-RELATED"/>
    <property type="match status" value="1"/>
</dbReference>
<keyword evidence="1" id="KW-0175">Coiled coil</keyword>
<dbReference type="Proteomes" id="UP001213015">
    <property type="component" value="Unassembled WGS sequence"/>
</dbReference>
<evidence type="ECO:0000313" key="5">
    <source>
        <dbReference type="Proteomes" id="UP001213015"/>
    </source>
</evidence>